<gene>
    <name evidence="1" type="ORF">RB636_08975</name>
</gene>
<evidence type="ECO:0000313" key="1">
    <source>
        <dbReference type="EMBL" id="MEF3113330.1"/>
    </source>
</evidence>
<name>A0ABU7WRH8_9ACTN</name>
<proteinExistence type="predicted"/>
<sequence length="92" mass="9783">MSGGLVAAAENRSTEGYVGSAVQCPLSGRHAGRRFGFLDPLEYGLGLWGGWLEAEPELVELPDCSETGPEPDPAGCCLFAGHVERHTWEAPL</sequence>
<dbReference type="Proteomes" id="UP001348265">
    <property type="component" value="Unassembled WGS sequence"/>
</dbReference>
<dbReference type="RefSeq" id="WP_331785984.1">
    <property type="nucleotide sequence ID" value="NZ_JAVFKM010000003.1"/>
</dbReference>
<keyword evidence="2" id="KW-1185">Reference proteome</keyword>
<evidence type="ECO:0000313" key="2">
    <source>
        <dbReference type="Proteomes" id="UP001348265"/>
    </source>
</evidence>
<dbReference type="EMBL" id="JAVFKM010000003">
    <property type="protein sequence ID" value="MEF3113330.1"/>
    <property type="molecule type" value="Genomic_DNA"/>
</dbReference>
<organism evidence="1 2">
    <name type="scientific">Streptomyces chrestomyceticus</name>
    <dbReference type="NCBI Taxonomy" id="68185"/>
    <lineage>
        <taxon>Bacteria</taxon>
        <taxon>Bacillati</taxon>
        <taxon>Actinomycetota</taxon>
        <taxon>Actinomycetes</taxon>
        <taxon>Kitasatosporales</taxon>
        <taxon>Streptomycetaceae</taxon>
        <taxon>Streptomyces</taxon>
    </lineage>
</organism>
<accession>A0ABU7WRH8</accession>
<protein>
    <submittedName>
        <fullName evidence="1">Uncharacterized protein</fullName>
    </submittedName>
</protein>
<reference evidence="1 2" key="1">
    <citation type="submission" date="2023-08" db="EMBL/GenBank/DDBJ databases">
        <authorList>
            <person name="Sharma P."/>
            <person name="Verma V."/>
            <person name="Mohan M.K."/>
            <person name="Dubey A.K."/>
        </authorList>
    </citation>
    <scope>NUCLEOTIDE SEQUENCE [LARGE SCALE GENOMIC DNA]</scope>
    <source>
        <strain evidence="1 2">ADP4</strain>
    </source>
</reference>
<comment type="caution">
    <text evidence="1">The sequence shown here is derived from an EMBL/GenBank/DDBJ whole genome shotgun (WGS) entry which is preliminary data.</text>
</comment>